<dbReference type="GO" id="GO:0004061">
    <property type="term" value="F:arylformamidase activity"/>
    <property type="evidence" value="ECO:0007669"/>
    <property type="project" value="InterPro"/>
</dbReference>
<protein>
    <recommendedName>
        <fullName evidence="3">Cyclase</fullName>
    </recommendedName>
</protein>
<dbReference type="InterPro" id="IPR037175">
    <property type="entry name" value="KFase_sf"/>
</dbReference>
<dbReference type="SMR" id="A0A0G3FEK2"/>
<name>A0A0G3FEK2_9ZZZZ</name>
<sequence>MISKALVLVLASNLAVGIAVMAHAEGPALHPHEKLNNWGKWGDDDQRGAANYITPERIVAAARLIQTGKTFSLAIPIDSNGPVFPPRLPPHHTMEITGADYVADPGASPFGKSPIRFADDYIYMPLQGSTQWDALSHGWYGESLYNGVPEAAIRSSGAGGATKLGIENVKTSFLGRGVLVDIVRFKGGSLPEGYTITRADLEGALAKQKSKLLPGDILVIRTGLVESWYDLDPVGRASFFLNPMTGIGSDTVPWIHEQRLAGVAADNIALERVPHERAPELALPVHGNLLRDLGVYIGEIWWLEELAKDCAQDGRYEFFLAAQPLYIPGAVGSPLNPIAVK</sequence>
<organism evidence="1">
    <name type="scientific">uncultured organism</name>
    <dbReference type="NCBI Taxonomy" id="155900"/>
    <lineage>
        <taxon>unclassified sequences</taxon>
        <taxon>environmental samples</taxon>
    </lineage>
</organism>
<keyword evidence="2" id="KW-0002">3D-structure</keyword>
<evidence type="ECO:0000313" key="1">
    <source>
        <dbReference type="EMBL" id="AKJ87269.1"/>
    </source>
</evidence>
<dbReference type="Gene3D" id="3.50.30.50">
    <property type="entry name" value="Putative cyclase"/>
    <property type="match status" value="1"/>
</dbReference>
<dbReference type="AlphaFoldDB" id="A0A0G3FEK2"/>
<dbReference type="Pfam" id="PF04199">
    <property type="entry name" value="Cyclase"/>
    <property type="match status" value="1"/>
</dbReference>
<accession>A0A0G3FEK2</accession>
<dbReference type="EMBL" id="KP347774">
    <property type="protein sequence ID" value="AKJ87269.1"/>
    <property type="molecule type" value="Genomic_DNA"/>
</dbReference>
<dbReference type="GO" id="GO:0019441">
    <property type="term" value="P:L-tryptophan catabolic process to kynurenine"/>
    <property type="evidence" value="ECO:0007669"/>
    <property type="project" value="InterPro"/>
</dbReference>
<evidence type="ECO:0008006" key="3">
    <source>
        <dbReference type="Google" id="ProtNLM"/>
    </source>
</evidence>
<reference evidence="2" key="2">
    <citation type="submission" date="2016-02" db="PDB data bank">
        <title>Crystal structure of a novel cyclase (pfam04199).</title>
        <authorList>
            <person name="Nocek B."/>
            <person name="Skarina T."/>
            <person name="Brown G."/>
            <person name="Joachimiak A."/>
            <person name="Savchenko A."/>
            <person name="Yakunin A."/>
        </authorList>
    </citation>
    <scope>X-RAY CRYSTALLOGRAPHY (1.61 ANGSTROMS) OF 19-341</scope>
</reference>
<dbReference type="SUPFAM" id="SSF102198">
    <property type="entry name" value="Putative cyclase"/>
    <property type="match status" value="1"/>
</dbReference>
<dbReference type="PANTHER" id="PTHR34861:SF10">
    <property type="entry name" value="CYCLASE"/>
    <property type="match status" value="1"/>
</dbReference>
<dbReference type="PANTHER" id="PTHR34861">
    <property type="match status" value="1"/>
</dbReference>
<evidence type="ECO:0007829" key="2">
    <source>
        <dbReference type="PDB" id="5IBZ"/>
    </source>
</evidence>
<proteinExistence type="evidence at protein level"/>
<dbReference type="PDB" id="5IBZ">
    <property type="method" value="X-ray"/>
    <property type="resolution" value="1.61 A"/>
    <property type="chains" value="A/B/C/D=19-341"/>
</dbReference>
<dbReference type="PDBsum" id="5IBZ"/>
<dbReference type="InterPro" id="IPR007325">
    <property type="entry name" value="KFase/CYL"/>
</dbReference>
<reference evidence="1" key="1">
    <citation type="submission" date="2014-12" db="EMBL/GenBank/DDBJ databases">
        <title>Investigation of esterase diversity in environmental metagenomes.</title>
        <authorList>
            <person name="Popovic A."/>
            <person name="Tchigvintsev A."/>
            <person name="Nocek B."/>
            <person name="Hajighasemi M."/>
            <person name="Brown G."/>
            <person name="Xu X."/>
            <person name="Li H."/>
            <person name="Glinos J."/>
            <person name="Yim V."/>
            <person name="Pelletier E."/>
            <person name="Chernikova T.N."/>
            <person name="Golyshina O.V."/>
            <person name="Tran H."/>
            <person name="Le Paslier D."/>
            <person name="Yakimov M.M."/>
            <person name="Savchenko A."/>
            <person name="Golyshin P.N."/>
            <person name="Yakunin A.F."/>
        </authorList>
    </citation>
    <scope>NUCLEOTIDE SEQUENCE</scope>
</reference>